<dbReference type="Pfam" id="PF00012">
    <property type="entry name" value="HSP70"/>
    <property type="match status" value="1"/>
</dbReference>
<dbReference type="InterPro" id="IPR043129">
    <property type="entry name" value="ATPase_NBD"/>
</dbReference>
<keyword evidence="4 7" id="KW-0067">ATP-binding</keyword>
<evidence type="ECO:0000256" key="9">
    <source>
        <dbReference type="SAM" id="MobiDB-lite"/>
    </source>
</evidence>
<dbReference type="Gene3D" id="3.90.640.10">
    <property type="entry name" value="Actin, Chain A, domain 4"/>
    <property type="match status" value="1"/>
</dbReference>
<feature type="region of interest" description="Disordered" evidence="9">
    <location>
        <begin position="505"/>
        <end position="528"/>
    </location>
</feature>
<name>A0A1G2T2X8_9BACT</name>
<feature type="compositionally biased region" description="Basic and acidic residues" evidence="9">
    <location>
        <begin position="603"/>
        <end position="621"/>
    </location>
</feature>
<dbReference type="GO" id="GO:0051082">
    <property type="term" value="F:unfolded protein binding"/>
    <property type="evidence" value="ECO:0007669"/>
    <property type="project" value="InterPro"/>
</dbReference>
<dbReference type="PROSITE" id="PS00329">
    <property type="entry name" value="HSP70_2"/>
    <property type="match status" value="1"/>
</dbReference>
<dbReference type="InterPro" id="IPR018181">
    <property type="entry name" value="Heat_shock_70_CS"/>
</dbReference>
<comment type="caution">
    <text evidence="10">The sequence shown here is derived from an EMBL/GenBank/DDBJ whole genome shotgun (WGS) entry which is preliminary data.</text>
</comment>
<feature type="modified residue" description="Phosphothreonine; by autocatalysis" evidence="7">
    <location>
        <position position="198"/>
    </location>
</feature>
<dbReference type="GO" id="GO:0140662">
    <property type="term" value="F:ATP-dependent protein folding chaperone"/>
    <property type="evidence" value="ECO:0007669"/>
    <property type="project" value="InterPro"/>
</dbReference>
<dbReference type="GO" id="GO:0005524">
    <property type="term" value="F:ATP binding"/>
    <property type="evidence" value="ECO:0007669"/>
    <property type="project" value="UniProtKB-UniRule"/>
</dbReference>
<evidence type="ECO:0000256" key="4">
    <source>
        <dbReference type="ARBA" id="ARBA00022840"/>
    </source>
</evidence>
<evidence type="ECO:0000256" key="2">
    <source>
        <dbReference type="ARBA" id="ARBA00022553"/>
    </source>
</evidence>
<keyword evidence="6 7" id="KW-0143">Chaperone</keyword>
<keyword evidence="2 7" id="KW-0597">Phosphoprotein</keyword>
<dbReference type="Gene3D" id="2.60.34.10">
    <property type="entry name" value="Substrate Binding Domain Of DNAk, Chain A, domain 1"/>
    <property type="match status" value="1"/>
</dbReference>
<dbReference type="NCBIfam" id="NF001413">
    <property type="entry name" value="PRK00290.1"/>
    <property type="match status" value="1"/>
</dbReference>
<dbReference type="CDD" id="cd10234">
    <property type="entry name" value="ASKHA_NBD_HSP70_DnaK-like"/>
    <property type="match status" value="1"/>
</dbReference>
<reference evidence="10 11" key="1">
    <citation type="journal article" date="2016" name="Nat. Commun.">
        <title>Thousands of microbial genomes shed light on interconnected biogeochemical processes in an aquifer system.</title>
        <authorList>
            <person name="Anantharaman K."/>
            <person name="Brown C.T."/>
            <person name="Hug L.A."/>
            <person name="Sharon I."/>
            <person name="Castelle C.J."/>
            <person name="Probst A.J."/>
            <person name="Thomas B.C."/>
            <person name="Singh A."/>
            <person name="Wilkins M.J."/>
            <person name="Karaoz U."/>
            <person name="Brodie E.L."/>
            <person name="Williams K.H."/>
            <person name="Hubbard S.S."/>
            <person name="Banfield J.F."/>
        </authorList>
    </citation>
    <scope>NUCLEOTIDE SEQUENCE [LARGE SCALE GENOMIC DNA]</scope>
</reference>
<feature type="region of interest" description="Disordered" evidence="9">
    <location>
        <begin position="597"/>
        <end position="621"/>
    </location>
</feature>
<sequence length="621" mass="66820">MAKIIGIDLGTTFSAVAVMEAGAPKILENSEGARTTPSIVAISKTGERLVGLLAKRQAVTNPKNTIFGIKRFIGHTFADPAVQKDKQTVPYEVKEGADGGVMVKMSDKDLRPEEISAMILQKLKSDTEARLGEKVTEAIITVPAYFNDSQRQATKDAGQIAGLDVKRIINEPTAAALAYGFNKKKNEKIAVFDFGGGTFDISILEVGDDVVEVKSTDGDSHLGGKDIDQKVLNYIADEFKKESGIDVRSDALALQRLDEAAEKAKIELSTATETEINIPFVTSDASGPRHLLMKISRAKLEELAREFVDRAMTITKRAMEASPFKVGEIDEVILVGGQTRMPAIAEAVKGFFGKEPNKSINPDEVVALGAAIQGGILAGDVKDVLLLDVIPLSLGIETMGGVATKLIEKNTTIPAARSQIFSTAADNQTSVEIHIVQGERAMASDNKSLGRFILDGIPPSPRGLPQVEVTFDIDANGILNVKAKDKTTNKEQSIRIEASSGLSKEDIEKMQKDAEANAAEDQKKKELVDAKNTAEQLIYTAEKSLKDASNIPEDIKTAVQGKIDALKKEKDSGTLESIKTATEALSSELSKIGEYLNKAQSTESKDQTPPENPDIKDAETK</sequence>
<protein>
    <recommendedName>
        <fullName evidence="7">Chaperone protein DnaK</fullName>
    </recommendedName>
    <alternativeName>
        <fullName evidence="7">HSP70</fullName>
    </alternativeName>
    <alternativeName>
        <fullName evidence="7">Heat shock 70 kDa protein</fullName>
    </alternativeName>
    <alternativeName>
        <fullName evidence="7">Heat shock protein 70</fullName>
    </alternativeName>
</protein>
<dbReference type="InterPro" id="IPR013126">
    <property type="entry name" value="Hsp_70_fam"/>
</dbReference>
<dbReference type="SUPFAM" id="SSF100920">
    <property type="entry name" value="Heat shock protein 70kD (HSP70), peptide-binding domain"/>
    <property type="match status" value="1"/>
</dbReference>
<dbReference type="Proteomes" id="UP000178612">
    <property type="component" value="Unassembled WGS sequence"/>
</dbReference>
<dbReference type="PANTHER" id="PTHR19375">
    <property type="entry name" value="HEAT SHOCK PROTEIN 70KDA"/>
    <property type="match status" value="1"/>
</dbReference>
<keyword evidence="3 7" id="KW-0547">Nucleotide-binding</keyword>
<dbReference type="EMBL" id="MHVJ01000013">
    <property type="protein sequence ID" value="OHA91368.1"/>
    <property type="molecule type" value="Genomic_DNA"/>
</dbReference>
<proteinExistence type="evidence at transcript level"/>
<evidence type="ECO:0000256" key="3">
    <source>
        <dbReference type="ARBA" id="ARBA00022741"/>
    </source>
</evidence>
<dbReference type="FunFam" id="3.30.420.40:FF:000004">
    <property type="entry name" value="Molecular chaperone DnaK"/>
    <property type="match status" value="1"/>
</dbReference>
<dbReference type="InterPro" id="IPR029047">
    <property type="entry name" value="HSP70_peptide-bd_sf"/>
</dbReference>
<dbReference type="Gene3D" id="1.20.1270.10">
    <property type="match status" value="1"/>
</dbReference>
<dbReference type="PROSITE" id="PS00297">
    <property type="entry name" value="HSP70_1"/>
    <property type="match status" value="1"/>
</dbReference>
<dbReference type="FunFam" id="1.20.1270.10:FF:000001">
    <property type="entry name" value="Molecular chaperone DnaK"/>
    <property type="match status" value="1"/>
</dbReference>
<organism evidence="10 11">
    <name type="scientific">Candidatus Zambryskibacteria bacterium RIFCSPHIGHO2_01_FULL_49_18</name>
    <dbReference type="NCBI Taxonomy" id="1802740"/>
    <lineage>
        <taxon>Bacteria</taxon>
        <taxon>Candidatus Zambryskiibacteriota</taxon>
    </lineage>
</organism>
<keyword evidence="5 7" id="KW-0346">Stress response</keyword>
<comment type="induction">
    <text evidence="7">By stress conditions e.g. heat shock.</text>
</comment>
<dbReference type="FunFam" id="2.60.34.10:FF:000014">
    <property type="entry name" value="Chaperone protein DnaK HSP70"/>
    <property type="match status" value="1"/>
</dbReference>
<evidence type="ECO:0000313" key="11">
    <source>
        <dbReference type="Proteomes" id="UP000178612"/>
    </source>
</evidence>
<dbReference type="InterPro" id="IPR029048">
    <property type="entry name" value="HSP70_C_sf"/>
</dbReference>
<comment type="function">
    <text evidence="7">Acts as a chaperone.</text>
</comment>
<evidence type="ECO:0000256" key="1">
    <source>
        <dbReference type="ARBA" id="ARBA00007381"/>
    </source>
</evidence>
<evidence type="ECO:0000256" key="5">
    <source>
        <dbReference type="ARBA" id="ARBA00023016"/>
    </source>
</evidence>
<gene>
    <name evidence="7" type="primary">dnaK</name>
    <name evidence="10" type="ORF">A2758_02825</name>
</gene>
<evidence type="ECO:0000256" key="6">
    <source>
        <dbReference type="ARBA" id="ARBA00023186"/>
    </source>
</evidence>
<dbReference type="SUPFAM" id="SSF53067">
    <property type="entry name" value="Actin-like ATPase domain"/>
    <property type="match status" value="2"/>
</dbReference>
<accession>A0A1G2T2X8</accession>
<dbReference type="InterPro" id="IPR012725">
    <property type="entry name" value="Chaperone_DnaK"/>
</dbReference>
<dbReference type="Gene3D" id="3.30.420.40">
    <property type="match status" value="2"/>
</dbReference>
<dbReference type="FunFam" id="3.90.640.10:FF:000003">
    <property type="entry name" value="Molecular chaperone DnaK"/>
    <property type="match status" value="1"/>
</dbReference>
<evidence type="ECO:0000256" key="8">
    <source>
        <dbReference type="RuleBase" id="RU003322"/>
    </source>
</evidence>
<comment type="similarity">
    <text evidence="1 7 8">Belongs to the heat shock protein 70 family.</text>
</comment>
<dbReference type="AlphaFoldDB" id="A0A1G2T2X8"/>
<dbReference type="PROSITE" id="PS01036">
    <property type="entry name" value="HSP70_3"/>
    <property type="match status" value="1"/>
</dbReference>
<evidence type="ECO:0000313" key="10">
    <source>
        <dbReference type="EMBL" id="OHA91368.1"/>
    </source>
</evidence>
<dbReference type="NCBIfam" id="TIGR02350">
    <property type="entry name" value="prok_dnaK"/>
    <property type="match status" value="1"/>
</dbReference>
<dbReference type="PRINTS" id="PR00301">
    <property type="entry name" value="HEATSHOCK70"/>
</dbReference>
<evidence type="ECO:0000256" key="7">
    <source>
        <dbReference type="HAMAP-Rule" id="MF_00332"/>
    </source>
</evidence>
<dbReference type="HAMAP" id="MF_00332">
    <property type="entry name" value="DnaK"/>
    <property type="match status" value="1"/>
</dbReference>